<organism evidence="2 3">
    <name type="scientific">Rhizoctonia solani</name>
    <dbReference type="NCBI Taxonomy" id="456999"/>
    <lineage>
        <taxon>Eukaryota</taxon>
        <taxon>Fungi</taxon>
        <taxon>Dikarya</taxon>
        <taxon>Basidiomycota</taxon>
        <taxon>Agaricomycotina</taxon>
        <taxon>Agaricomycetes</taxon>
        <taxon>Cantharellales</taxon>
        <taxon>Ceratobasidiaceae</taxon>
        <taxon>Rhizoctonia</taxon>
    </lineage>
</organism>
<evidence type="ECO:0000313" key="2">
    <source>
        <dbReference type="EMBL" id="CAE6460801.1"/>
    </source>
</evidence>
<protein>
    <recommendedName>
        <fullName evidence="1">F-box domain-containing protein</fullName>
    </recommendedName>
</protein>
<name>A0A8H3GQ48_9AGAM</name>
<dbReference type="PROSITE" id="PS50181">
    <property type="entry name" value="FBOX"/>
    <property type="match status" value="1"/>
</dbReference>
<feature type="domain" description="F-box" evidence="1">
    <location>
        <begin position="1"/>
        <end position="44"/>
    </location>
</feature>
<sequence length="328" mass="38080">MPLDILVELAVYLLPIDIISLARLNKSIRSMLMHRSSIHVWHAARRNVEGLPDCPPDMSEPRFVSLIFSKTCSACGEPARVKLDEILRARLCGPCRTEHLVHYADVPQKLQGLLRTSSSAALSKSRATAYFVLREDLDAIKAEYEHLVESKDTKSLKEWTKEKQEMVDRRRKETNILTHFFEGMQTGRQKEQAQTSKARWSEIQRRLRAAGWDGKDMDFTKSWSTKRKEWRALVIQPKPITDRVWANLTPKLIPLLEINRKERLRVESEERQRARADRLHGLMRSMKHREFSALEFEVKLQPRPPLDAVLTSTVTYQAPFPSFNQTLK</sequence>
<comment type="caution">
    <text evidence="2">The sequence shown here is derived from an EMBL/GenBank/DDBJ whole genome shotgun (WGS) entry which is preliminary data.</text>
</comment>
<accession>A0A8H3GQ48</accession>
<dbReference type="Proteomes" id="UP000663850">
    <property type="component" value="Unassembled WGS sequence"/>
</dbReference>
<evidence type="ECO:0000313" key="3">
    <source>
        <dbReference type="Proteomes" id="UP000663850"/>
    </source>
</evidence>
<evidence type="ECO:0000259" key="1">
    <source>
        <dbReference type="PROSITE" id="PS50181"/>
    </source>
</evidence>
<dbReference type="AlphaFoldDB" id="A0A8H3GQ48"/>
<gene>
    <name evidence="2" type="ORF">RDB_LOCUS51321</name>
</gene>
<dbReference type="EMBL" id="CAJMWZ010002713">
    <property type="protein sequence ID" value="CAE6460801.1"/>
    <property type="molecule type" value="Genomic_DNA"/>
</dbReference>
<reference evidence="2" key="1">
    <citation type="submission" date="2021-01" db="EMBL/GenBank/DDBJ databases">
        <authorList>
            <person name="Kaushik A."/>
        </authorList>
    </citation>
    <scope>NUCLEOTIDE SEQUENCE</scope>
    <source>
        <strain evidence="2">Type strain: AG8-Rh-89/</strain>
    </source>
</reference>
<dbReference type="OrthoDB" id="9984778at2759"/>
<proteinExistence type="predicted"/>
<dbReference type="InterPro" id="IPR001810">
    <property type="entry name" value="F-box_dom"/>
</dbReference>